<dbReference type="AlphaFoldDB" id="D1C440"/>
<reference evidence="1 2" key="2">
    <citation type="journal article" date="2010" name="Stand. Genomic Sci.">
        <title>Complete genome sequence of Desulfohalobium retbaense type strain (HR(100)).</title>
        <authorList>
            <person name="Spring S."/>
            <person name="Nolan M."/>
            <person name="Lapidus A."/>
            <person name="Glavina Del Rio T."/>
            <person name="Copeland A."/>
            <person name="Tice H."/>
            <person name="Cheng J.F."/>
            <person name="Lucas S."/>
            <person name="Land M."/>
            <person name="Chen F."/>
            <person name="Bruce D."/>
            <person name="Goodwin L."/>
            <person name="Pitluck S."/>
            <person name="Ivanova N."/>
            <person name="Mavromatis K."/>
            <person name="Mikhailova N."/>
            <person name="Pati A."/>
            <person name="Chen A."/>
            <person name="Palaniappan K."/>
            <person name="Hauser L."/>
            <person name="Chang Y.J."/>
            <person name="Jeffries C.D."/>
            <person name="Munk C."/>
            <person name="Kiss H."/>
            <person name="Chain P."/>
            <person name="Han C."/>
            <person name="Brettin T."/>
            <person name="Detter J.C."/>
            <person name="Schuler E."/>
            <person name="Goker M."/>
            <person name="Rohde M."/>
            <person name="Bristow J."/>
            <person name="Eisen J.A."/>
            <person name="Markowitz V."/>
            <person name="Hugenholtz P."/>
            <person name="Kyrpides N.C."/>
            <person name="Klenk H.P."/>
        </authorList>
    </citation>
    <scope>NUCLEOTIDE SEQUENCE [LARGE SCALE GENOMIC DNA]</scope>
    <source>
        <strain evidence="2">ATCC 49802 / DSM 20745 / S 6022</strain>
    </source>
</reference>
<dbReference type="InParanoid" id="D1C440"/>
<name>D1C440_SPHTD</name>
<protein>
    <recommendedName>
        <fullName evidence="3">Helicase HerA barrel domain-containing protein</fullName>
    </recommendedName>
</protein>
<dbReference type="Proteomes" id="UP000002027">
    <property type="component" value="Chromosome 1"/>
</dbReference>
<dbReference type="HOGENOM" id="CLU_112459_0_0_0"/>
<dbReference type="OrthoDB" id="155701at2"/>
<organism evidence="1 2">
    <name type="scientific">Sphaerobacter thermophilus (strain ATCC 49802 / DSM 20745 / KCCM 41009 / NCIMB 13125 / S 6022)</name>
    <dbReference type="NCBI Taxonomy" id="479434"/>
    <lineage>
        <taxon>Bacteria</taxon>
        <taxon>Pseudomonadati</taxon>
        <taxon>Thermomicrobiota</taxon>
        <taxon>Thermomicrobia</taxon>
        <taxon>Sphaerobacterales</taxon>
        <taxon>Sphaerobacterineae</taxon>
        <taxon>Sphaerobacteraceae</taxon>
        <taxon>Sphaerobacter</taxon>
    </lineage>
</organism>
<proteinExistence type="predicted"/>
<evidence type="ECO:0000313" key="1">
    <source>
        <dbReference type="EMBL" id="ACZ39007.1"/>
    </source>
</evidence>
<accession>D1C440</accession>
<dbReference type="STRING" id="479434.Sthe_1573"/>
<keyword evidence="2" id="KW-1185">Reference proteome</keyword>
<reference evidence="2" key="1">
    <citation type="submission" date="2009-11" db="EMBL/GenBank/DDBJ databases">
        <title>The complete chromosome 1 of Sphaerobacter thermophilus DSM 20745.</title>
        <authorList>
            <person name="Lucas S."/>
            <person name="Copeland A."/>
            <person name="Lapidus A."/>
            <person name="Glavina del Rio T."/>
            <person name="Dalin E."/>
            <person name="Tice H."/>
            <person name="Bruce D."/>
            <person name="Goodwin L."/>
            <person name="Pitluck S."/>
            <person name="Kyrpides N."/>
            <person name="Mavromatis K."/>
            <person name="Ivanova N."/>
            <person name="Mikhailova N."/>
            <person name="LaButti K.M."/>
            <person name="Clum A."/>
            <person name="Sun H.I."/>
            <person name="Brettin T."/>
            <person name="Detter J.C."/>
            <person name="Han C."/>
            <person name="Larimer F."/>
            <person name="Land M."/>
            <person name="Hauser L."/>
            <person name="Markowitz V."/>
            <person name="Cheng J.F."/>
            <person name="Hugenholtz P."/>
            <person name="Woyke T."/>
            <person name="Wu D."/>
            <person name="Steenblock K."/>
            <person name="Schneider S."/>
            <person name="Pukall R."/>
            <person name="Goeker M."/>
            <person name="Klenk H.P."/>
            <person name="Eisen J.A."/>
        </authorList>
    </citation>
    <scope>NUCLEOTIDE SEQUENCE [LARGE SCALE GENOMIC DNA]</scope>
    <source>
        <strain evidence="2">ATCC 49802 / DSM 20745 / S 6022</strain>
    </source>
</reference>
<gene>
    <name evidence="1" type="ordered locus">Sthe_1573</name>
</gene>
<evidence type="ECO:0008006" key="3">
    <source>
        <dbReference type="Google" id="ProtNLM"/>
    </source>
</evidence>
<sequence length="206" mass="22907">MVGSSNGSAPQRLGEVIETSTVRLWVESDRLHILPPLGSVVRVANGAGDTIYAVVSFGQTAGIDETRRAIRRGSDQVRDDEVYRRHPELTQILRTTFEALPVAYRRGGVIRRMLPPLPPPLHYSVEAVEGDDLRDLTDDPRYLSLLVAADAAVPTDHLVAAHLRQVYEARGDDRPWLEMAAREIARLLKNDYDRVLPLLEAIDPDG</sequence>
<evidence type="ECO:0000313" key="2">
    <source>
        <dbReference type="Proteomes" id="UP000002027"/>
    </source>
</evidence>
<dbReference type="RefSeq" id="WP_012872054.1">
    <property type="nucleotide sequence ID" value="NC_013523.1"/>
</dbReference>
<dbReference type="KEGG" id="sti:Sthe_1573"/>
<dbReference type="eggNOG" id="ENOG502Z832">
    <property type="taxonomic scope" value="Bacteria"/>
</dbReference>
<dbReference type="EMBL" id="CP001823">
    <property type="protein sequence ID" value="ACZ39007.1"/>
    <property type="molecule type" value="Genomic_DNA"/>
</dbReference>